<dbReference type="EMBL" id="BGPR01000312">
    <property type="protein sequence ID" value="GBM12318.1"/>
    <property type="molecule type" value="Genomic_DNA"/>
</dbReference>
<comment type="caution">
    <text evidence="1">The sequence shown here is derived from an EMBL/GenBank/DDBJ whole genome shotgun (WGS) entry which is preliminary data.</text>
</comment>
<gene>
    <name evidence="1" type="ORF">AVEN_116764_1</name>
</gene>
<proteinExistence type="predicted"/>
<dbReference type="Proteomes" id="UP000499080">
    <property type="component" value="Unassembled WGS sequence"/>
</dbReference>
<evidence type="ECO:0000313" key="2">
    <source>
        <dbReference type="Proteomes" id="UP000499080"/>
    </source>
</evidence>
<name>A0A4Y2D8L0_ARAVE</name>
<accession>A0A4Y2D8L0</accession>
<protein>
    <submittedName>
        <fullName evidence="1">Uncharacterized protein</fullName>
    </submittedName>
</protein>
<reference evidence="1 2" key="1">
    <citation type="journal article" date="2019" name="Sci. Rep.">
        <title>Orb-weaving spider Araneus ventricosus genome elucidates the spidroin gene catalogue.</title>
        <authorList>
            <person name="Kono N."/>
            <person name="Nakamura H."/>
            <person name="Ohtoshi R."/>
            <person name="Moran D.A.P."/>
            <person name="Shinohara A."/>
            <person name="Yoshida Y."/>
            <person name="Fujiwara M."/>
            <person name="Mori M."/>
            <person name="Tomita M."/>
            <person name="Arakawa K."/>
        </authorList>
    </citation>
    <scope>NUCLEOTIDE SEQUENCE [LARGE SCALE GENOMIC DNA]</scope>
</reference>
<organism evidence="1 2">
    <name type="scientific">Araneus ventricosus</name>
    <name type="common">Orbweaver spider</name>
    <name type="synonym">Epeira ventricosa</name>
    <dbReference type="NCBI Taxonomy" id="182803"/>
    <lineage>
        <taxon>Eukaryota</taxon>
        <taxon>Metazoa</taxon>
        <taxon>Ecdysozoa</taxon>
        <taxon>Arthropoda</taxon>
        <taxon>Chelicerata</taxon>
        <taxon>Arachnida</taxon>
        <taxon>Araneae</taxon>
        <taxon>Araneomorphae</taxon>
        <taxon>Entelegynae</taxon>
        <taxon>Araneoidea</taxon>
        <taxon>Araneidae</taxon>
        <taxon>Araneus</taxon>
    </lineage>
</organism>
<dbReference type="AlphaFoldDB" id="A0A4Y2D8L0"/>
<evidence type="ECO:0000313" key="1">
    <source>
        <dbReference type="EMBL" id="GBM12318.1"/>
    </source>
</evidence>
<sequence>MRFTTTGPLGKGRPGRTFKKSYDPLARIRTETDLQKYSTSPIAAVYSTKGSCASIIINTCWKEKRCDILAFLLPRWEKR</sequence>
<keyword evidence="2" id="KW-1185">Reference proteome</keyword>